<evidence type="ECO:0000256" key="5">
    <source>
        <dbReference type="ARBA" id="ARBA00023136"/>
    </source>
</evidence>
<keyword evidence="9" id="KW-1185">Reference proteome</keyword>
<feature type="transmembrane region" description="Helical" evidence="6">
    <location>
        <begin position="78"/>
        <end position="96"/>
    </location>
</feature>
<name>A0A8H7Q1P8_9FUNG</name>
<accession>A0A8H7Q1P8</accession>
<comment type="similarity">
    <text evidence="2 6">Belongs to the DP1 family.</text>
</comment>
<keyword evidence="5 6" id="KW-0472">Membrane</keyword>
<feature type="region of interest" description="Disordered" evidence="7">
    <location>
        <begin position="263"/>
        <end position="302"/>
    </location>
</feature>
<evidence type="ECO:0000256" key="3">
    <source>
        <dbReference type="ARBA" id="ARBA00022692"/>
    </source>
</evidence>
<reference evidence="8" key="1">
    <citation type="submission" date="2020-12" db="EMBL/GenBank/DDBJ databases">
        <title>Metabolic potential, ecology and presence of endohyphal bacteria is reflected in genomic diversity of Mucoromycotina.</title>
        <authorList>
            <person name="Muszewska A."/>
            <person name="Okrasinska A."/>
            <person name="Steczkiewicz K."/>
            <person name="Drgas O."/>
            <person name="Orlowska M."/>
            <person name="Perlinska-Lenart U."/>
            <person name="Aleksandrzak-Piekarczyk T."/>
            <person name="Szatraj K."/>
            <person name="Zielenkiewicz U."/>
            <person name="Pilsyk S."/>
            <person name="Malc E."/>
            <person name="Mieczkowski P."/>
            <person name="Kruszewska J.S."/>
            <person name="Biernat P."/>
            <person name="Pawlowska J."/>
        </authorList>
    </citation>
    <scope>NUCLEOTIDE SEQUENCE</scope>
    <source>
        <strain evidence="8">WA0000051536</strain>
    </source>
</reference>
<proteinExistence type="inferred from homology"/>
<dbReference type="AlphaFoldDB" id="A0A8H7Q1P8"/>
<dbReference type="OrthoDB" id="10009287at2759"/>
<evidence type="ECO:0000256" key="7">
    <source>
        <dbReference type="SAM" id="MobiDB-lite"/>
    </source>
</evidence>
<dbReference type="PANTHER" id="PTHR12300">
    <property type="entry name" value="HVA22-LIKE PROTEINS"/>
    <property type="match status" value="1"/>
</dbReference>
<evidence type="ECO:0000256" key="6">
    <source>
        <dbReference type="RuleBase" id="RU362006"/>
    </source>
</evidence>
<protein>
    <recommendedName>
        <fullName evidence="6">Protein YOP1</fullName>
    </recommendedName>
</protein>
<dbReference type="Pfam" id="PF03134">
    <property type="entry name" value="TB2_DP1_HVA22"/>
    <property type="match status" value="1"/>
</dbReference>
<dbReference type="Proteomes" id="UP000612746">
    <property type="component" value="Unassembled WGS sequence"/>
</dbReference>
<evidence type="ECO:0000313" key="8">
    <source>
        <dbReference type="EMBL" id="KAG2183076.1"/>
    </source>
</evidence>
<organism evidence="8 9">
    <name type="scientific">Umbelopsis vinacea</name>
    <dbReference type="NCBI Taxonomy" id="44442"/>
    <lineage>
        <taxon>Eukaryota</taxon>
        <taxon>Fungi</taxon>
        <taxon>Fungi incertae sedis</taxon>
        <taxon>Mucoromycota</taxon>
        <taxon>Mucoromycotina</taxon>
        <taxon>Umbelopsidomycetes</taxon>
        <taxon>Umbelopsidales</taxon>
        <taxon>Umbelopsidaceae</taxon>
        <taxon>Umbelopsis</taxon>
    </lineage>
</organism>
<dbReference type="EMBL" id="JAEPRA010000007">
    <property type="protein sequence ID" value="KAG2183076.1"/>
    <property type="molecule type" value="Genomic_DNA"/>
</dbReference>
<comment type="caution">
    <text evidence="6">Lacks conserved residue(s) required for the propagation of feature annotation.</text>
</comment>
<sequence length="315" mass="35504">MKRAAVATRSKTDETACYATSTAVHNTIMNFEKMAPINLMFITRPIDDMTVARIKQLESFYACSRITRFLLRKGVHPIGLFTVSTAALALVVRRLYRRSSYLMINTLGVAYPTWRCLQLIRQAEAKSLDEANIGELKSWLTYWLLYGSLQVLDNWGLLLKDLMPYYNIYKIAILYWAQNPQSKGATTLYNILRPIAAQPSVETKPCDTLQPYTLPKSMSIETIVKRTTDTIPTPYENMPNPIDHLDDEELTLTISSTGYGLMNGYTPSLSSEREDESEEDDDPDEISKSRHASNVAAASPKYNMLMQVADDTAAA</sequence>
<evidence type="ECO:0000256" key="2">
    <source>
        <dbReference type="ARBA" id="ARBA00008573"/>
    </source>
</evidence>
<gene>
    <name evidence="8" type="ORF">INT44_006057</name>
</gene>
<feature type="non-terminal residue" evidence="8">
    <location>
        <position position="1"/>
    </location>
</feature>
<evidence type="ECO:0000256" key="1">
    <source>
        <dbReference type="ARBA" id="ARBA00004141"/>
    </source>
</evidence>
<evidence type="ECO:0000313" key="9">
    <source>
        <dbReference type="Proteomes" id="UP000612746"/>
    </source>
</evidence>
<dbReference type="GO" id="GO:0016020">
    <property type="term" value="C:membrane"/>
    <property type="evidence" value="ECO:0007669"/>
    <property type="project" value="UniProtKB-SubCell"/>
</dbReference>
<comment type="subcellular location">
    <subcellularLocation>
        <location evidence="1 6">Membrane</location>
        <topology evidence="1 6">Multi-pass membrane protein</topology>
    </subcellularLocation>
</comment>
<feature type="compositionally biased region" description="Acidic residues" evidence="7">
    <location>
        <begin position="273"/>
        <end position="284"/>
    </location>
</feature>
<dbReference type="PANTHER" id="PTHR12300:SF161">
    <property type="entry name" value="RECEPTOR EXPRESSION-ENHANCING PROTEIN"/>
    <property type="match status" value="1"/>
</dbReference>
<dbReference type="InterPro" id="IPR004345">
    <property type="entry name" value="TB2_DP1_HVA22"/>
</dbReference>
<evidence type="ECO:0000256" key="4">
    <source>
        <dbReference type="ARBA" id="ARBA00022989"/>
    </source>
</evidence>
<keyword evidence="3 6" id="KW-0812">Transmembrane</keyword>
<comment type="caution">
    <text evidence="8">The sequence shown here is derived from an EMBL/GenBank/DDBJ whole genome shotgun (WGS) entry which is preliminary data.</text>
</comment>
<keyword evidence="4 6" id="KW-1133">Transmembrane helix</keyword>